<keyword evidence="4" id="KW-1185">Reference proteome</keyword>
<dbReference type="InterPro" id="IPR011055">
    <property type="entry name" value="Dup_hybrid_motif"/>
</dbReference>
<dbReference type="InterPro" id="IPR050570">
    <property type="entry name" value="Cell_wall_metabolism_enzyme"/>
</dbReference>
<feature type="domain" description="M23ase beta-sheet core" evidence="2">
    <location>
        <begin position="189"/>
        <end position="280"/>
    </location>
</feature>
<dbReference type="AlphaFoldDB" id="A0A2V1P2K6"/>
<keyword evidence="1" id="KW-1133">Transmembrane helix</keyword>
<dbReference type="OrthoDB" id="5489603at2"/>
<sequence>MAPKTLMILLGVVLPLALLALHAFLPHRSRAGLWLRALALGMLFLFSMLSLVWLFPPWWTPYLYLALLGLATVFRIWRGPRPSGGAGRWIEGIIGAVLLLALSVMTWPGLTQRTPPEIAIDLSQPLGPGRYLVVSGGPSEALNAHYLTLQDDHPYRGQSFAVDIVGTDAFGLYAPGIAPADPDAYAIFGKDILAPCAGTVAQAHDGMPDMQVPQMDRSRLEGNHVLIRCEGTDLFVLLAHMAQGSVSVASGDTVAAGQLVGRVGNSGNSSTPHLHLHVQRGMPADAPLGGTPVFFTIEGKPPIRNQRFSVN</sequence>
<evidence type="ECO:0000313" key="3">
    <source>
        <dbReference type="EMBL" id="PWG15617.1"/>
    </source>
</evidence>
<dbReference type="PANTHER" id="PTHR21666:SF285">
    <property type="entry name" value="M23 FAMILY METALLOPEPTIDASE"/>
    <property type="match status" value="1"/>
</dbReference>
<feature type="transmembrane region" description="Helical" evidence="1">
    <location>
        <begin position="89"/>
        <end position="110"/>
    </location>
</feature>
<dbReference type="SUPFAM" id="SSF51261">
    <property type="entry name" value="Duplicated hybrid motif"/>
    <property type="match status" value="1"/>
</dbReference>
<dbReference type="Gene3D" id="2.70.70.10">
    <property type="entry name" value="Glucose Permease (Domain IIA)"/>
    <property type="match status" value="1"/>
</dbReference>
<evidence type="ECO:0000259" key="2">
    <source>
        <dbReference type="Pfam" id="PF01551"/>
    </source>
</evidence>
<dbReference type="InterPro" id="IPR016047">
    <property type="entry name" value="M23ase_b-sheet_dom"/>
</dbReference>
<dbReference type="PANTHER" id="PTHR21666">
    <property type="entry name" value="PEPTIDASE-RELATED"/>
    <property type="match status" value="1"/>
</dbReference>
<name>A0A2V1P2K6_9RHOB</name>
<dbReference type="GO" id="GO:0004222">
    <property type="term" value="F:metalloendopeptidase activity"/>
    <property type="evidence" value="ECO:0007669"/>
    <property type="project" value="TreeGrafter"/>
</dbReference>
<gene>
    <name evidence="3" type="ORF">DFK10_15975</name>
</gene>
<evidence type="ECO:0000313" key="4">
    <source>
        <dbReference type="Proteomes" id="UP000245293"/>
    </source>
</evidence>
<protein>
    <recommendedName>
        <fullName evidence="2">M23ase beta-sheet core domain-containing protein</fullName>
    </recommendedName>
</protein>
<organism evidence="3 4">
    <name type="scientific">Salibaculum griseiflavum</name>
    <dbReference type="NCBI Taxonomy" id="1914409"/>
    <lineage>
        <taxon>Bacteria</taxon>
        <taxon>Pseudomonadati</taxon>
        <taxon>Pseudomonadota</taxon>
        <taxon>Alphaproteobacteria</taxon>
        <taxon>Rhodobacterales</taxon>
        <taxon>Roseobacteraceae</taxon>
        <taxon>Salibaculum</taxon>
    </lineage>
</organism>
<keyword evidence="1" id="KW-0812">Transmembrane</keyword>
<feature type="transmembrane region" description="Helical" evidence="1">
    <location>
        <begin position="37"/>
        <end position="55"/>
    </location>
</feature>
<dbReference type="CDD" id="cd12797">
    <property type="entry name" value="M23_peptidase"/>
    <property type="match status" value="1"/>
</dbReference>
<dbReference type="EMBL" id="QETF01000031">
    <property type="protein sequence ID" value="PWG15617.1"/>
    <property type="molecule type" value="Genomic_DNA"/>
</dbReference>
<feature type="transmembrane region" description="Helical" evidence="1">
    <location>
        <begin position="6"/>
        <end position="25"/>
    </location>
</feature>
<feature type="transmembrane region" description="Helical" evidence="1">
    <location>
        <begin position="61"/>
        <end position="77"/>
    </location>
</feature>
<accession>A0A2V1P2K6</accession>
<comment type="caution">
    <text evidence="3">The sequence shown here is derived from an EMBL/GenBank/DDBJ whole genome shotgun (WGS) entry which is preliminary data.</text>
</comment>
<dbReference type="Pfam" id="PF01551">
    <property type="entry name" value="Peptidase_M23"/>
    <property type="match status" value="1"/>
</dbReference>
<keyword evidence="1" id="KW-0472">Membrane</keyword>
<evidence type="ECO:0000256" key="1">
    <source>
        <dbReference type="SAM" id="Phobius"/>
    </source>
</evidence>
<dbReference type="Proteomes" id="UP000245293">
    <property type="component" value="Unassembled WGS sequence"/>
</dbReference>
<reference evidence="4" key="1">
    <citation type="submission" date="2018-05" db="EMBL/GenBank/DDBJ databases">
        <authorList>
            <person name="Du Z."/>
            <person name="Wang X."/>
        </authorList>
    </citation>
    <scope>NUCLEOTIDE SEQUENCE [LARGE SCALE GENOMIC DNA]</scope>
    <source>
        <strain evidence="4">WDS4C29</strain>
    </source>
</reference>
<dbReference type="RefSeq" id="WP_109390036.1">
    <property type="nucleotide sequence ID" value="NZ_QETF01000031.1"/>
</dbReference>
<proteinExistence type="predicted"/>